<evidence type="ECO:0000256" key="1">
    <source>
        <dbReference type="ARBA" id="ARBA00008480"/>
    </source>
</evidence>
<feature type="binding site" evidence="5">
    <location>
        <position position="11"/>
    </location>
    <ligand>
        <name>a divalent metal cation</name>
        <dbReference type="ChEBI" id="CHEBI:60240"/>
    </ligand>
</feature>
<comment type="pathway">
    <text evidence="5">Isoprenoid biosynthesis; isopentenyl diphosphate biosynthesis via DXP pathway; isopentenyl diphosphate from 1-deoxy-D-xylulose 5-phosphate: step 4/6.</text>
</comment>
<feature type="binding site" evidence="5">
    <location>
        <begin position="62"/>
        <end position="66"/>
    </location>
    <ligand>
        <name>4-CDP-2-C-methyl-D-erythritol 2-phosphate</name>
        <dbReference type="ChEBI" id="CHEBI:57919"/>
    </ligand>
</feature>
<feature type="domain" description="2-C-methyl-D-erythritol 2,4-cyclodiphosphate synthase" evidence="7">
    <location>
        <begin position="3"/>
        <end position="155"/>
    </location>
</feature>
<dbReference type="GO" id="GO:0046872">
    <property type="term" value="F:metal ion binding"/>
    <property type="evidence" value="ECO:0007669"/>
    <property type="project" value="UniProtKB-KW"/>
</dbReference>
<dbReference type="FunFam" id="3.30.1330.50:FF:000001">
    <property type="entry name" value="2-C-methyl-D-erythritol 2,4-cyclodiphosphate synthase"/>
    <property type="match status" value="1"/>
</dbReference>
<dbReference type="UniPathway" id="UPA00056">
    <property type="reaction ID" value="UER00095"/>
</dbReference>
<evidence type="ECO:0000259" key="7">
    <source>
        <dbReference type="Pfam" id="PF02542"/>
    </source>
</evidence>
<keyword evidence="4 5" id="KW-0456">Lyase</keyword>
<evidence type="ECO:0000256" key="2">
    <source>
        <dbReference type="ARBA" id="ARBA00022723"/>
    </source>
</evidence>
<dbReference type="GeneID" id="78287346"/>
<evidence type="ECO:0000256" key="5">
    <source>
        <dbReference type="HAMAP-Rule" id="MF_00107"/>
    </source>
</evidence>
<dbReference type="GO" id="GO:0019288">
    <property type="term" value="P:isopentenyl diphosphate biosynthetic process, methylerythritol 4-phosphate pathway"/>
    <property type="evidence" value="ECO:0007669"/>
    <property type="project" value="UniProtKB-UniRule"/>
</dbReference>
<sequence length="160" mass="17698">MYRIGQSIDIHQLVANRKLILGGVEIDFEYGLLGHSDADVLCHAIIESIIGALGLGDIGKHFSDTDDQYKGISSLILLEKTYEMMSAHGYEINNLDAIIIIEKPKMAPHIQKMKENISNILKCNIADVNIKATRGEKLGFIGRQEGVVSQCVVMLKKKGF</sequence>
<feature type="binding site" evidence="5">
    <location>
        <begin position="9"/>
        <end position="11"/>
    </location>
    <ligand>
        <name>4-CDP-2-C-methyl-D-erythritol 2-phosphate</name>
        <dbReference type="ChEBI" id="CHEBI:57919"/>
    </ligand>
</feature>
<keyword evidence="2 5" id="KW-0479">Metal-binding</keyword>
<dbReference type="NCBIfam" id="TIGR00151">
    <property type="entry name" value="ispF"/>
    <property type="match status" value="1"/>
</dbReference>
<feature type="binding site" evidence="5">
    <location>
        <begin position="35"/>
        <end position="36"/>
    </location>
    <ligand>
        <name>4-CDP-2-C-methyl-D-erythritol 2-phosphate</name>
        <dbReference type="ChEBI" id="CHEBI:57919"/>
    </ligand>
</feature>
<dbReference type="CDD" id="cd00554">
    <property type="entry name" value="MECDP_synthase"/>
    <property type="match status" value="1"/>
</dbReference>
<dbReference type="RefSeq" id="WP_092351797.1">
    <property type="nucleotide sequence ID" value="NZ_CAMJBU010000054.1"/>
</dbReference>
<comment type="catalytic activity">
    <reaction evidence="5 6">
        <text>4-CDP-2-C-methyl-D-erythritol 2-phosphate = 2-C-methyl-D-erythritol 2,4-cyclic diphosphate + CMP</text>
        <dbReference type="Rhea" id="RHEA:23864"/>
        <dbReference type="ChEBI" id="CHEBI:57919"/>
        <dbReference type="ChEBI" id="CHEBI:58483"/>
        <dbReference type="ChEBI" id="CHEBI:60377"/>
        <dbReference type="EC" id="4.6.1.12"/>
    </reaction>
</comment>
<dbReference type="EC" id="4.6.1.12" evidence="5 6"/>
<dbReference type="Pfam" id="PF02542">
    <property type="entry name" value="YgbB"/>
    <property type="match status" value="1"/>
</dbReference>
<feature type="binding site" evidence="5">
    <location>
        <position position="43"/>
    </location>
    <ligand>
        <name>a divalent metal cation</name>
        <dbReference type="ChEBI" id="CHEBI:60240"/>
    </ligand>
</feature>
<protein>
    <recommendedName>
        <fullName evidence="5 6">2-C-methyl-D-erythritol 2,4-cyclodiphosphate synthase</fullName>
        <shortName evidence="5">MECDP-synthase</shortName>
        <shortName evidence="5">MECPP-synthase</shortName>
        <shortName evidence="5">MECPS</shortName>
        <ecNumber evidence="5 6">4.6.1.12</ecNumber>
    </recommendedName>
</protein>
<keyword evidence="3 5" id="KW-0414">Isoprene biosynthesis</keyword>
<name>A0A1I0C250_9FIRM</name>
<dbReference type="GO" id="GO:0016114">
    <property type="term" value="P:terpenoid biosynthetic process"/>
    <property type="evidence" value="ECO:0007669"/>
    <property type="project" value="InterPro"/>
</dbReference>
<gene>
    <name evidence="5" type="primary">ispF</name>
    <name evidence="8" type="ORF">SAMN04489758_10239</name>
</gene>
<feature type="binding site" evidence="5">
    <location>
        <begin position="57"/>
        <end position="59"/>
    </location>
    <ligand>
        <name>4-CDP-2-C-methyl-D-erythritol 2-phosphate</name>
        <dbReference type="ChEBI" id="CHEBI:57919"/>
    </ligand>
</feature>
<organism evidence="8 9">
    <name type="scientific">Thomasclavelia cocleata</name>
    <dbReference type="NCBI Taxonomy" id="69824"/>
    <lineage>
        <taxon>Bacteria</taxon>
        <taxon>Bacillati</taxon>
        <taxon>Bacillota</taxon>
        <taxon>Erysipelotrichia</taxon>
        <taxon>Erysipelotrichales</taxon>
        <taxon>Coprobacillaceae</taxon>
        <taxon>Thomasclavelia</taxon>
    </lineage>
</organism>
<comment type="similarity">
    <text evidence="1 5 6">Belongs to the IspF family.</text>
</comment>
<dbReference type="GO" id="GO:0008685">
    <property type="term" value="F:2-C-methyl-D-erythritol 2,4-cyclodiphosphate synthase activity"/>
    <property type="evidence" value="ECO:0007669"/>
    <property type="project" value="UniProtKB-UniRule"/>
</dbReference>
<dbReference type="PANTHER" id="PTHR43181">
    <property type="entry name" value="2-C-METHYL-D-ERYTHRITOL 2,4-CYCLODIPHOSPHATE SYNTHASE, CHLOROPLASTIC"/>
    <property type="match status" value="1"/>
</dbReference>
<evidence type="ECO:0000256" key="6">
    <source>
        <dbReference type="RuleBase" id="RU004395"/>
    </source>
</evidence>
<dbReference type="SUPFAM" id="SSF69765">
    <property type="entry name" value="IpsF-like"/>
    <property type="match status" value="1"/>
</dbReference>
<feature type="site" description="Transition state stabilizer" evidence="5">
    <location>
        <position position="35"/>
    </location>
</feature>
<dbReference type="Gene3D" id="3.30.1330.50">
    <property type="entry name" value="2-C-methyl-D-erythritol 2,4-cyclodiphosphate synthase"/>
    <property type="match status" value="1"/>
</dbReference>
<dbReference type="PANTHER" id="PTHR43181:SF1">
    <property type="entry name" value="2-C-METHYL-D-ERYTHRITOL 2,4-CYCLODIPHOSPHATE SYNTHASE, CHLOROPLASTIC"/>
    <property type="match status" value="1"/>
</dbReference>
<feature type="binding site" evidence="5">
    <location>
        <begin position="101"/>
        <end position="107"/>
    </location>
    <ligand>
        <name>4-CDP-2-C-methyl-D-erythritol 2-phosphate</name>
        <dbReference type="ChEBI" id="CHEBI:57919"/>
    </ligand>
</feature>
<dbReference type="AlphaFoldDB" id="A0A1I0C250"/>
<comment type="subunit">
    <text evidence="5">Homotrimer.</text>
</comment>
<accession>A0A1I0C250</accession>
<evidence type="ECO:0000256" key="4">
    <source>
        <dbReference type="ARBA" id="ARBA00023239"/>
    </source>
</evidence>
<comment type="function">
    <text evidence="5">Involved in the biosynthesis of isopentenyl diphosphate (IPP) and dimethylallyl diphosphate (DMAPP), two major building blocks of isoprenoid compounds. Catalyzes the conversion of 4-diphosphocytidyl-2-C-methyl-D-erythritol 2-phosphate (CDP-ME2P) to 2-C-methyl-D-erythritol 2,4-cyclodiphosphate (ME-CPP) with a corresponding release of cytidine 5-monophosphate (CMP).</text>
</comment>
<reference evidence="9" key="1">
    <citation type="submission" date="2016-10" db="EMBL/GenBank/DDBJ databases">
        <authorList>
            <person name="Varghese N."/>
            <person name="Submissions S."/>
        </authorList>
    </citation>
    <scope>NUCLEOTIDE SEQUENCE [LARGE SCALE GENOMIC DNA]</scope>
    <source>
        <strain evidence="9">DSM 1551</strain>
    </source>
</reference>
<feature type="binding site" evidence="5">
    <location>
        <position position="143"/>
    </location>
    <ligand>
        <name>4-CDP-2-C-methyl-D-erythritol 2-phosphate</name>
        <dbReference type="ChEBI" id="CHEBI:57919"/>
    </ligand>
</feature>
<comment type="cofactor">
    <cofactor evidence="5">
        <name>a divalent metal cation</name>
        <dbReference type="ChEBI" id="CHEBI:60240"/>
    </cofactor>
    <text evidence="5">Binds 1 divalent metal cation per subunit.</text>
</comment>
<evidence type="ECO:0000313" key="9">
    <source>
        <dbReference type="Proteomes" id="UP000198558"/>
    </source>
</evidence>
<feature type="binding site" evidence="5">
    <location>
        <position position="9"/>
    </location>
    <ligand>
        <name>a divalent metal cation</name>
        <dbReference type="ChEBI" id="CHEBI:60240"/>
    </ligand>
</feature>
<dbReference type="EMBL" id="FOIN01000002">
    <property type="protein sequence ID" value="SET13467.1"/>
    <property type="molecule type" value="Genomic_DNA"/>
</dbReference>
<comment type="caution">
    <text evidence="5">Lacks conserved residue(s) required for the propagation of feature annotation.</text>
</comment>
<feature type="binding site" evidence="5">
    <location>
        <position position="140"/>
    </location>
    <ligand>
        <name>4-CDP-2-C-methyl-D-erythritol 2-phosphate</name>
        <dbReference type="ChEBI" id="CHEBI:57919"/>
    </ligand>
</feature>
<dbReference type="HAMAP" id="MF_00107">
    <property type="entry name" value="IspF"/>
    <property type="match status" value="1"/>
</dbReference>
<dbReference type="Proteomes" id="UP000198558">
    <property type="component" value="Unassembled WGS sequence"/>
</dbReference>
<dbReference type="InterPro" id="IPR003526">
    <property type="entry name" value="MECDP_synthase"/>
</dbReference>
<keyword evidence="9" id="KW-1185">Reference proteome</keyword>
<evidence type="ECO:0000256" key="3">
    <source>
        <dbReference type="ARBA" id="ARBA00023229"/>
    </source>
</evidence>
<dbReference type="OrthoDB" id="9804336at2"/>
<evidence type="ECO:0000313" key="8">
    <source>
        <dbReference type="EMBL" id="SET13467.1"/>
    </source>
</evidence>
<dbReference type="InterPro" id="IPR036571">
    <property type="entry name" value="MECDP_synthase_sf"/>
</dbReference>
<proteinExistence type="inferred from homology"/>